<dbReference type="PANTHER" id="PTHR30011:SF16">
    <property type="entry name" value="C2H2 FINGER DOMAIN TRANSCRIPTION FACTOR (EUROFUNG)-RELATED"/>
    <property type="match status" value="1"/>
</dbReference>
<dbReference type="RefSeq" id="WP_096453346.1">
    <property type="nucleotide sequence ID" value="NZ_AP017369.1"/>
</dbReference>
<protein>
    <submittedName>
        <fullName evidence="6">FMNH2-utilizing oxygenase</fullName>
    </submittedName>
</protein>
<dbReference type="Proteomes" id="UP000218244">
    <property type="component" value="Chromosome"/>
</dbReference>
<evidence type="ECO:0000313" key="6">
    <source>
        <dbReference type="EMBL" id="BAU94327.1"/>
    </source>
</evidence>
<dbReference type="Gene3D" id="3.20.20.30">
    <property type="entry name" value="Luciferase-like domain"/>
    <property type="match status" value="1"/>
</dbReference>
<reference evidence="6 7" key="1">
    <citation type="submission" date="2016-02" db="EMBL/GenBank/DDBJ databases">
        <title>Corynebacterium glutamicum N24 whole genome sequencing project.</title>
        <authorList>
            <person name="Matsutani M."/>
            <person name="Nangtapong N."/>
            <person name="Yakushi T."/>
            <person name="Matsushita K."/>
        </authorList>
    </citation>
    <scope>NUCLEOTIDE SEQUENCE [LARGE SCALE GENOMIC DNA]</scope>
    <source>
        <strain evidence="6 7">N24</strain>
    </source>
</reference>
<proteinExistence type="predicted"/>
<dbReference type="GO" id="GO:0016705">
    <property type="term" value="F:oxidoreductase activity, acting on paired donors, with incorporation or reduction of molecular oxygen"/>
    <property type="evidence" value="ECO:0007669"/>
    <property type="project" value="InterPro"/>
</dbReference>
<evidence type="ECO:0000256" key="3">
    <source>
        <dbReference type="ARBA" id="ARBA00023002"/>
    </source>
</evidence>
<dbReference type="EMBL" id="AP017369">
    <property type="protein sequence ID" value="BAU94327.1"/>
    <property type="molecule type" value="Genomic_DNA"/>
</dbReference>
<evidence type="ECO:0000259" key="5">
    <source>
        <dbReference type="Pfam" id="PF00296"/>
    </source>
</evidence>
<evidence type="ECO:0000256" key="1">
    <source>
        <dbReference type="ARBA" id="ARBA00022630"/>
    </source>
</evidence>
<dbReference type="InterPro" id="IPR011251">
    <property type="entry name" value="Luciferase-like_dom"/>
</dbReference>
<keyword evidence="3" id="KW-0560">Oxidoreductase</keyword>
<keyword evidence="2" id="KW-0288">FMN</keyword>
<gene>
    <name evidence="6" type="ORF">N24_0065</name>
</gene>
<dbReference type="KEGG" id="csur:N24_0065"/>
<dbReference type="SUPFAM" id="SSF51679">
    <property type="entry name" value="Bacterial luciferase-like"/>
    <property type="match status" value="1"/>
</dbReference>
<name>A0A160PKY1_9CORY</name>
<dbReference type="PANTHER" id="PTHR30011">
    <property type="entry name" value="ALKANESULFONATE MONOOXYGENASE-RELATED"/>
    <property type="match status" value="1"/>
</dbReference>
<dbReference type="InterPro" id="IPR051260">
    <property type="entry name" value="Diverse_substr_monoxygenases"/>
</dbReference>
<keyword evidence="4" id="KW-0503">Monooxygenase</keyword>
<dbReference type="GO" id="GO:0004497">
    <property type="term" value="F:monooxygenase activity"/>
    <property type="evidence" value="ECO:0007669"/>
    <property type="project" value="UniProtKB-KW"/>
</dbReference>
<organism evidence="6 7">
    <name type="scientific">Corynebacterium suranareeae</name>
    <dbReference type="NCBI Taxonomy" id="2506452"/>
    <lineage>
        <taxon>Bacteria</taxon>
        <taxon>Bacillati</taxon>
        <taxon>Actinomycetota</taxon>
        <taxon>Actinomycetes</taxon>
        <taxon>Mycobacteriales</taxon>
        <taxon>Corynebacteriaceae</taxon>
        <taxon>Corynebacterium</taxon>
    </lineage>
</organism>
<dbReference type="InterPro" id="IPR036661">
    <property type="entry name" value="Luciferase-like_sf"/>
</dbReference>
<keyword evidence="1" id="KW-0285">Flavoprotein</keyword>
<sequence length="311" mass="33972">MSNNKQFIVGVALDATADITAENILNTQLATARLLDEHSFDFLTLNDSFETGFDALLTASFISTQTHQIGLIPTVTTTHTEPFHIATATATLDYTGRARGGWQAVPSLTQADAKAIGRRDVAEPGPAWNETEQVIDVVRKLWDSWEPDAEIRDARTGRFLDRNKLHYIDATLTDSVGEPYTVKGPSIVPHPPQGNPPVFVVAADEQSRAVALHTADVILVPADDADSAVALVTELESHTNRDVLVIPSIPLEVEQLRSSVEKLLDAGLRGLHLRPQRLAEDVDKLVSHAREFGEYRQGTSLRNRLGLPAVP</sequence>
<evidence type="ECO:0000313" key="7">
    <source>
        <dbReference type="Proteomes" id="UP000218244"/>
    </source>
</evidence>
<dbReference type="Pfam" id="PF00296">
    <property type="entry name" value="Bac_luciferase"/>
    <property type="match status" value="1"/>
</dbReference>
<evidence type="ECO:0000256" key="4">
    <source>
        <dbReference type="ARBA" id="ARBA00023033"/>
    </source>
</evidence>
<feature type="domain" description="Luciferase-like" evidence="5">
    <location>
        <begin position="18"/>
        <end position="272"/>
    </location>
</feature>
<keyword evidence="7" id="KW-1185">Reference proteome</keyword>
<accession>A0A160PKY1</accession>
<dbReference type="AlphaFoldDB" id="A0A160PKY1"/>
<evidence type="ECO:0000256" key="2">
    <source>
        <dbReference type="ARBA" id="ARBA00022643"/>
    </source>
</evidence>